<comment type="caution">
    <text evidence="1">The sequence shown here is derived from an EMBL/GenBank/DDBJ whole genome shotgun (WGS) entry which is preliminary data.</text>
</comment>
<dbReference type="EMBL" id="LAZR01003321">
    <property type="protein sequence ID" value="KKN19589.1"/>
    <property type="molecule type" value="Genomic_DNA"/>
</dbReference>
<accession>A0A0F9NNV8</accession>
<dbReference type="AlphaFoldDB" id="A0A0F9NNV8"/>
<organism evidence="1">
    <name type="scientific">marine sediment metagenome</name>
    <dbReference type="NCBI Taxonomy" id="412755"/>
    <lineage>
        <taxon>unclassified sequences</taxon>
        <taxon>metagenomes</taxon>
        <taxon>ecological metagenomes</taxon>
    </lineage>
</organism>
<name>A0A0F9NNV8_9ZZZZ</name>
<evidence type="ECO:0000313" key="1">
    <source>
        <dbReference type="EMBL" id="KKN19589.1"/>
    </source>
</evidence>
<gene>
    <name evidence="1" type="ORF">LCGC14_0944200</name>
</gene>
<reference evidence="1" key="1">
    <citation type="journal article" date="2015" name="Nature">
        <title>Complex archaea that bridge the gap between prokaryotes and eukaryotes.</title>
        <authorList>
            <person name="Spang A."/>
            <person name="Saw J.H."/>
            <person name="Jorgensen S.L."/>
            <person name="Zaremba-Niedzwiedzka K."/>
            <person name="Martijn J."/>
            <person name="Lind A.E."/>
            <person name="van Eijk R."/>
            <person name="Schleper C."/>
            <person name="Guy L."/>
            <person name="Ettema T.J."/>
        </authorList>
    </citation>
    <scope>NUCLEOTIDE SEQUENCE</scope>
</reference>
<sequence length="38" mass="4505">MTEKEISRKQRWRLGIIRHAEEISINGEKLRGGSYSFQ</sequence>
<proteinExistence type="predicted"/>
<protein>
    <submittedName>
        <fullName evidence="1">Uncharacterized protein</fullName>
    </submittedName>
</protein>